<dbReference type="InterPro" id="IPR029154">
    <property type="entry name" value="HIBADH-like_NADP-bd"/>
</dbReference>
<dbReference type="SUPFAM" id="SSF48179">
    <property type="entry name" value="6-phosphogluconate dehydrogenase C-terminal domain-like"/>
    <property type="match status" value="1"/>
</dbReference>
<dbReference type="GO" id="GO:0016491">
    <property type="term" value="F:oxidoreductase activity"/>
    <property type="evidence" value="ECO:0007669"/>
    <property type="project" value="UniProtKB-KW"/>
</dbReference>
<dbReference type="SUPFAM" id="SSF51735">
    <property type="entry name" value="NAD(P)-binding Rossmann-fold domains"/>
    <property type="match status" value="1"/>
</dbReference>
<feature type="domain" description="3-hydroxyisobutyrate dehydrogenase-like NAD-binding" evidence="4">
    <location>
        <begin position="178"/>
        <end position="298"/>
    </location>
</feature>
<evidence type="ECO:0000259" key="3">
    <source>
        <dbReference type="Pfam" id="PF03446"/>
    </source>
</evidence>
<sequence>MASCLWIPAVAEVAVLGLGRMGSAMALKLAEAGHSVRVWNRSPQAAVELVARDGANSLQVGATASEAVAGAEIVITILADAAATQDVLLGGGDAVGAMSPGTIVCDMCTGGVVAARELGAALTARGIRFVDAPVSGSVPTIEAGQLLVLASGDQSAVSELAPVLAAFAKRVAFLGDAGAGQAMKLAVNLIVFSLNSAVSEALALADHAGIALDAAYDVFQDSVIAAPLVNYKRAAFLDPTTPVAMSLDLVLKDMGLITGEADAAGISLATAGAVRDEVAAACAAGFGASDMASLARWLRREDGD</sequence>
<dbReference type="PIRSF" id="PIRSF000103">
    <property type="entry name" value="HIBADH"/>
    <property type="match status" value="1"/>
</dbReference>
<accession>A0A6J7IZI4</accession>
<dbReference type="InterPro" id="IPR013328">
    <property type="entry name" value="6PGD_dom2"/>
</dbReference>
<dbReference type="PANTHER" id="PTHR43580">
    <property type="entry name" value="OXIDOREDUCTASE GLYR1-RELATED"/>
    <property type="match status" value="1"/>
</dbReference>
<dbReference type="PANTHER" id="PTHR43580:SF2">
    <property type="entry name" value="CYTOKINE-LIKE NUCLEAR FACTOR N-PAC"/>
    <property type="match status" value="1"/>
</dbReference>
<dbReference type="InterPro" id="IPR006115">
    <property type="entry name" value="6PGDH_NADP-bd"/>
</dbReference>
<dbReference type="EMBL" id="CAFBNB010000186">
    <property type="protein sequence ID" value="CAB4936498.1"/>
    <property type="molecule type" value="Genomic_DNA"/>
</dbReference>
<dbReference type="AlphaFoldDB" id="A0A6J7IZI4"/>
<name>A0A6J7IZI4_9ZZZZ</name>
<protein>
    <submittedName>
        <fullName evidence="5">Unannotated protein</fullName>
    </submittedName>
</protein>
<dbReference type="GO" id="GO:0051287">
    <property type="term" value="F:NAD binding"/>
    <property type="evidence" value="ECO:0007669"/>
    <property type="project" value="InterPro"/>
</dbReference>
<evidence type="ECO:0000313" key="5">
    <source>
        <dbReference type="EMBL" id="CAB4936498.1"/>
    </source>
</evidence>
<dbReference type="InterPro" id="IPR036291">
    <property type="entry name" value="NAD(P)-bd_dom_sf"/>
</dbReference>
<keyword evidence="1" id="KW-0560">Oxidoreductase</keyword>
<dbReference type="InterPro" id="IPR008927">
    <property type="entry name" value="6-PGluconate_DH-like_C_sf"/>
</dbReference>
<keyword evidence="2" id="KW-0520">NAD</keyword>
<dbReference type="Gene3D" id="3.40.50.720">
    <property type="entry name" value="NAD(P)-binding Rossmann-like Domain"/>
    <property type="match status" value="1"/>
</dbReference>
<dbReference type="InterPro" id="IPR015815">
    <property type="entry name" value="HIBADH-related"/>
</dbReference>
<reference evidence="5" key="1">
    <citation type="submission" date="2020-05" db="EMBL/GenBank/DDBJ databases">
        <authorList>
            <person name="Chiriac C."/>
            <person name="Salcher M."/>
            <person name="Ghai R."/>
            <person name="Kavagutti S V."/>
        </authorList>
    </citation>
    <scope>NUCLEOTIDE SEQUENCE</scope>
</reference>
<dbReference type="Pfam" id="PF14833">
    <property type="entry name" value="NAD_binding_11"/>
    <property type="match status" value="1"/>
</dbReference>
<evidence type="ECO:0000256" key="1">
    <source>
        <dbReference type="ARBA" id="ARBA00023002"/>
    </source>
</evidence>
<proteinExistence type="predicted"/>
<dbReference type="Pfam" id="PF03446">
    <property type="entry name" value="NAD_binding_2"/>
    <property type="match status" value="1"/>
</dbReference>
<dbReference type="InterPro" id="IPR051265">
    <property type="entry name" value="HIBADH-related_NP60_sf"/>
</dbReference>
<gene>
    <name evidence="5" type="ORF">UFOPK3720_01014</name>
</gene>
<dbReference type="GO" id="GO:0050661">
    <property type="term" value="F:NADP binding"/>
    <property type="evidence" value="ECO:0007669"/>
    <property type="project" value="InterPro"/>
</dbReference>
<organism evidence="5">
    <name type="scientific">freshwater metagenome</name>
    <dbReference type="NCBI Taxonomy" id="449393"/>
    <lineage>
        <taxon>unclassified sequences</taxon>
        <taxon>metagenomes</taxon>
        <taxon>ecological metagenomes</taxon>
    </lineage>
</organism>
<feature type="domain" description="6-phosphogluconate dehydrogenase NADP-binding" evidence="3">
    <location>
        <begin position="13"/>
        <end position="175"/>
    </location>
</feature>
<evidence type="ECO:0000259" key="4">
    <source>
        <dbReference type="Pfam" id="PF14833"/>
    </source>
</evidence>
<evidence type="ECO:0000256" key="2">
    <source>
        <dbReference type="ARBA" id="ARBA00023027"/>
    </source>
</evidence>
<dbReference type="Gene3D" id="1.10.1040.10">
    <property type="entry name" value="N-(1-d-carboxylethyl)-l-norvaline Dehydrogenase, domain 2"/>
    <property type="match status" value="1"/>
</dbReference>